<organism evidence="15 16">
    <name type="scientific">Polypedilum vanderplanki</name>
    <name type="common">Sleeping chironomid midge</name>
    <dbReference type="NCBI Taxonomy" id="319348"/>
    <lineage>
        <taxon>Eukaryota</taxon>
        <taxon>Metazoa</taxon>
        <taxon>Ecdysozoa</taxon>
        <taxon>Arthropoda</taxon>
        <taxon>Hexapoda</taxon>
        <taxon>Insecta</taxon>
        <taxon>Pterygota</taxon>
        <taxon>Neoptera</taxon>
        <taxon>Endopterygota</taxon>
        <taxon>Diptera</taxon>
        <taxon>Nematocera</taxon>
        <taxon>Chironomoidea</taxon>
        <taxon>Chironomidae</taxon>
        <taxon>Chironominae</taxon>
        <taxon>Polypedilum</taxon>
        <taxon>Polypedilum</taxon>
    </lineage>
</organism>
<proteinExistence type="inferred from homology"/>
<feature type="repeat" description="Solcar" evidence="12">
    <location>
        <begin position="181"/>
        <end position="264"/>
    </location>
</feature>
<dbReference type="InterPro" id="IPR002067">
    <property type="entry name" value="MCP"/>
</dbReference>
<dbReference type="InterPro" id="IPR023395">
    <property type="entry name" value="MCP_dom_sf"/>
</dbReference>
<keyword evidence="11 12" id="KW-0472">Membrane</keyword>
<evidence type="ECO:0000256" key="10">
    <source>
        <dbReference type="ARBA" id="ARBA00023128"/>
    </source>
</evidence>
<feature type="domain" description="EF-hand" evidence="14">
    <location>
        <begin position="111"/>
        <end position="146"/>
    </location>
</feature>
<protein>
    <recommendedName>
        <fullName evidence="14">EF-hand domain-containing protein</fullName>
    </recommendedName>
</protein>
<evidence type="ECO:0000256" key="6">
    <source>
        <dbReference type="ARBA" id="ARBA00022737"/>
    </source>
</evidence>
<feature type="repeat" description="Solcar" evidence="12">
    <location>
        <begin position="369"/>
        <end position="477"/>
    </location>
</feature>
<keyword evidence="5" id="KW-0479">Metal-binding</keyword>
<dbReference type="GO" id="GO:0005743">
    <property type="term" value="C:mitochondrial inner membrane"/>
    <property type="evidence" value="ECO:0007669"/>
    <property type="project" value="UniProtKB-SubCell"/>
</dbReference>
<reference evidence="15" key="1">
    <citation type="submission" date="2021-03" db="EMBL/GenBank/DDBJ databases">
        <title>Chromosome level genome of the anhydrobiotic midge Polypedilum vanderplanki.</title>
        <authorList>
            <person name="Yoshida Y."/>
            <person name="Kikawada T."/>
            <person name="Gusev O."/>
        </authorList>
    </citation>
    <scope>NUCLEOTIDE SEQUENCE</scope>
    <source>
        <strain evidence="15">NIAS01</strain>
        <tissue evidence="15">Whole body or cell culture</tissue>
    </source>
</reference>
<evidence type="ECO:0000256" key="13">
    <source>
        <dbReference type="RuleBase" id="RU000488"/>
    </source>
</evidence>
<dbReference type="Gene3D" id="1.50.40.10">
    <property type="entry name" value="Mitochondrial carrier domain"/>
    <property type="match status" value="1"/>
</dbReference>
<accession>A0A9J6CJJ9</accession>
<keyword evidence="3 13" id="KW-0813">Transport</keyword>
<feature type="repeat" description="Solcar" evidence="12">
    <location>
        <begin position="273"/>
        <end position="358"/>
    </location>
</feature>
<dbReference type="SMART" id="SM00054">
    <property type="entry name" value="EFh"/>
    <property type="match status" value="4"/>
</dbReference>
<keyword evidence="7" id="KW-0999">Mitochondrion inner membrane</keyword>
<keyword evidence="6" id="KW-0677">Repeat</keyword>
<dbReference type="FunFam" id="1.50.40.10:FF:000003">
    <property type="entry name" value="Putative calcium-binding mitochondrial carrier protein scamc-2"/>
    <property type="match status" value="1"/>
</dbReference>
<dbReference type="SUPFAM" id="SSF47473">
    <property type="entry name" value="EF-hand"/>
    <property type="match status" value="1"/>
</dbReference>
<evidence type="ECO:0000256" key="11">
    <source>
        <dbReference type="ARBA" id="ARBA00023136"/>
    </source>
</evidence>
<dbReference type="PRINTS" id="PR00926">
    <property type="entry name" value="MITOCARRIER"/>
</dbReference>
<evidence type="ECO:0000256" key="3">
    <source>
        <dbReference type="ARBA" id="ARBA00022448"/>
    </source>
</evidence>
<dbReference type="GO" id="GO:0005509">
    <property type="term" value="F:calcium ion binding"/>
    <property type="evidence" value="ECO:0007669"/>
    <property type="project" value="InterPro"/>
</dbReference>
<dbReference type="InterPro" id="IPR002167">
    <property type="entry name" value="GDC-like"/>
</dbReference>
<dbReference type="Gene3D" id="1.10.238.10">
    <property type="entry name" value="EF-hand"/>
    <property type="match status" value="2"/>
</dbReference>
<dbReference type="FunFam" id="1.10.238.10:FF:000028">
    <property type="entry name" value="Putative calcium-binding mitochondrial carrier protein scamc-2"/>
    <property type="match status" value="1"/>
</dbReference>
<evidence type="ECO:0000256" key="4">
    <source>
        <dbReference type="ARBA" id="ARBA00022692"/>
    </source>
</evidence>
<dbReference type="Pfam" id="PF00153">
    <property type="entry name" value="Mito_carr"/>
    <property type="match status" value="3"/>
</dbReference>
<dbReference type="GO" id="GO:0055085">
    <property type="term" value="P:transmembrane transport"/>
    <property type="evidence" value="ECO:0007669"/>
    <property type="project" value="InterPro"/>
</dbReference>
<keyword evidence="16" id="KW-1185">Reference proteome</keyword>
<evidence type="ECO:0000256" key="7">
    <source>
        <dbReference type="ARBA" id="ARBA00022792"/>
    </source>
</evidence>
<evidence type="ECO:0000256" key="9">
    <source>
        <dbReference type="ARBA" id="ARBA00022989"/>
    </source>
</evidence>
<keyword evidence="10" id="KW-0496">Mitochondrion</keyword>
<dbReference type="PRINTS" id="PR00928">
    <property type="entry name" value="GRAVESDC"/>
</dbReference>
<dbReference type="InterPro" id="IPR018247">
    <property type="entry name" value="EF_Hand_1_Ca_BS"/>
</dbReference>
<dbReference type="Pfam" id="PF13499">
    <property type="entry name" value="EF-hand_7"/>
    <property type="match status" value="2"/>
</dbReference>
<feature type="domain" description="EF-hand" evidence="14">
    <location>
        <begin position="75"/>
        <end position="110"/>
    </location>
</feature>
<evidence type="ECO:0000313" key="15">
    <source>
        <dbReference type="EMBL" id="KAG5682047.1"/>
    </source>
</evidence>
<sequence length="483" mass="55015">MLQSSLTEKEQQRYEEIFKKLDKDNNGKIDIHDLSLALSHLSHYSEHYAEHFLKKSDRNESGDVSLQEFIHYLQDHEKNLRLQFSHLDRNKDGKVHLDEMIESFKELGINIDEEEALKLFNRMDKDGSLQISFNDWRDFMLLAPSSDLHELLKYWRHSTYIDIGEDFNVPDDFTTTELETGTWWRHLLAGAAAGAASRTCTAPLDRLKVMLQVHHSKQRISDCFRNMLKEGGYSGLWRGNGINVIKIAPESAIKFMVYEQVKRFIRGNDNRPMGIFERFVAGAVAGCVAQTTIYPMEVLKTRLALRKTGQYSSIADAAIKIYSKEGLRSFYRGYIPNILGIIPYAGIDLAVYETLKKKYLSSHTDQEVPQVWLLLACGSASSTLGQLCSYPLALVRTRMQAQTITQTANVSINVAGFSFTQQQKIQSNKEQTMVGVFKKIIQQDGFFGLYRGVVPNFVKVLPAVSISYVVYEFVSNKLGVNMT</sequence>
<dbReference type="Proteomes" id="UP001107558">
    <property type="component" value="Chromosome 1"/>
</dbReference>
<evidence type="ECO:0000313" key="16">
    <source>
        <dbReference type="Proteomes" id="UP001107558"/>
    </source>
</evidence>
<name>A0A9J6CJJ9_POLVA</name>
<dbReference type="OrthoDB" id="270584at2759"/>
<dbReference type="InterPro" id="IPR002048">
    <property type="entry name" value="EF_hand_dom"/>
</dbReference>
<comment type="subcellular location">
    <subcellularLocation>
        <location evidence="1">Mitochondrion inner membrane</location>
        <topology evidence="1">Multi-pass membrane protein</topology>
    </subcellularLocation>
</comment>
<evidence type="ECO:0000256" key="5">
    <source>
        <dbReference type="ARBA" id="ARBA00022723"/>
    </source>
</evidence>
<dbReference type="PROSITE" id="PS50222">
    <property type="entry name" value="EF_HAND_2"/>
    <property type="match status" value="3"/>
</dbReference>
<keyword evidence="4 12" id="KW-0812">Transmembrane</keyword>
<dbReference type="InterPro" id="IPR018108">
    <property type="entry name" value="MCP_transmembrane"/>
</dbReference>
<dbReference type="AlphaFoldDB" id="A0A9J6CJJ9"/>
<dbReference type="InterPro" id="IPR011992">
    <property type="entry name" value="EF-hand-dom_pair"/>
</dbReference>
<evidence type="ECO:0000256" key="8">
    <source>
        <dbReference type="ARBA" id="ARBA00022837"/>
    </source>
</evidence>
<comment type="caution">
    <text evidence="15">The sequence shown here is derived from an EMBL/GenBank/DDBJ whole genome shotgun (WGS) entry which is preliminary data.</text>
</comment>
<dbReference type="EMBL" id="JADBJN010000001">
    <property type="protein sequence ID" value="KAG5682047.1"/>
    <property type="molecule type" value="Genomic_DNA"/>
</dbReference>
<gene>
    <name evidence="15" type="ORF">PVAND_011437</name>
</gene>
<comment type="similarity">
    <text evidence="2 13">Belongs to the mitochondrial carrier (TC 2.A.29) family.</text>
</comment>
<keyword evidence="9" id="KW-1133">Transmembrane helix</keyword>
<evidence type="ECO:0000256" key="12">
    <source>
        <dbReference type="PROSITE-ProRule" id="PRU00282"/>
    </source>
</evidence>
<evidence type="ECO:0000259" key="14">
    <source>
        <dbReference type="PROSITE" id="PS50222"/>
    </source>
</evidence>
<dbReference type="SUPFAM" id="SSF103506">
    <property type="entry name" value="Mitochondrial carrier"/>
    <property type="match status" value="1"/>
</dbReference>
<evidence type="ECO:0000256" key="2">
    <source>
        <dbReference type="ARBA" id="ARBA00006375"/>
    </source>
</evidence>
<dbReference type="PANTHER" id="PTHR24089">
    <property type="entry name" value="SOLUTE CARRIER FAMILY 25"/>
    <property type="match status" value="1"/>
</dbReference>
<feature type="domain" description="EF-hand" evidence="14">
    <location>
        <begin position="9"/>
        <end position="44"/>
    </location>
</feature>
<evidence type="ECO:0000256" key="1">
    <source>
        <dbReference type="ARBA" id="ARBA00004448"/>
    </source>
</evidence>
<dbReference type="PROSITE" id="PS00018">
    <property type="entry name" value="EF_HAND_1"/>
    <property type="match status" value="1"/>
</dbReference>
<dbReference type="PROSITE" id="PS50920">
    <property type="entry name" value="SOLCAR"/>
    <property type="match status" value="3"/>
</dbReference>
<keyword evidence="8" id="KW-0106">Calcium</keyword>